<dbReference type="GO" id="GO:0032259">
    <property type="term" value="P:methylation"/>
    <property type="evidence" value="ECO:0007669"/>
    <property type="project" value="UniProtKB-KW"/>
</dbReference>
<dbReference type="GO" id="GO:0008757">
    <property type="term" value="F:S-adenosylmethionine-dependent methyltransferase activity"/>
    <property type="evidence" value="ECO:0007669"/>
    <property type="project" value="InterPro"/>
</dbReference>
<keyword evidence="2 5" id="KW-0489">Methyltransferase</keyword>
<reference evidence="5 6" key="1">
    <citation type="submission" date="2016-03" db="EMBL/GenBank/DDBJ databases">
        <title>Niastella vici sp. nov., isolated from farmland soil.</title>
        <authorList>
            <person name="Chen L."/>
            <person name="Wang D."/>
            <person name="Yang S."/>
            <person name="Wang G."/>
        </authorList>
    </citation>
    <scope>NUCLEOTIDE SEQUENCE [LARGE SCALE GENOMIC DNA]</scope>
    <source>
        <strain evidence="5 6">DJ57</strain>
    </source>
</reference>
<dbReference type="OrthoDB" id="9797252at2"/>
<dbReference type="InterPro" id="IPR051052">
    <property type="entry name" value="Diverse_substrate_MTase"/>
</dbReference>
<name>A0A1V9FZJ1_9BACT</name>
<comment type="caution">
    <text evidence="5">The sequence shown here is derived from an EMBL/GenBank/DDBJ whole genome shotgun (WGS) entry which is preliminary data.</text>
</comment>
<dbReference type="Gene3D" id="3.40.50.150">
    <property type="entry name" value="Vaccinia Virus protein VP39"/>
    <property type="match status" value="1"/>
</dbReference>
<dbReference type="PANTHER" id="PTHR44942:SF4">
    <property type="entry name" value="METHYLTRANSFERASE TYPE 11 DOMAIN-CONTAINING PROTEIN"/>
    <property type="match status" value="1"/>
</dbReference>
<keyword evidence="3 5" id="KW-0808">Transferase</keyword>
<dbReference type="EMBL" id="LVYD01000044">
    <property type="protein sequence ID" value="OQP63750.1"/>
    <property type="molecule type" value="Genomic_DNA"/>
</dbReference>
<evidence type="ECO:0000256" key="1">
    <source>
        <dbReference type="ARBA" id="ARBA00008361"/>
    </source>
</evidence>
<dbReference type="InterPro" id="IPR029063">
    <property type="entry name" value="SAM-dependent_MTases_sf"/>
</dbReference>
<dbReference type="Pfam" id="PF08241">
    <property type="entry name" value="Methyltransf_11"/>
    <property type="match status" value="1"/>
</dbReference>
<protein>
    <submittedName>
        <fullName evidence="5">Methyltransferase type 11</fullName>
    </submittedName>
</protein>
<evidence type="ECO:0000313" key="5">
    <source>
        <dbReference type="EMBL" id="OQP63750.1"/>
    </source>
</evidence>
<gene>
    <name evidence="5" type="ORF">A3860_22685</name>
</gene>
<sequence length="249" mass="28167">MNNTQRFSNRVENYVKYRPHYPTAIVTYLQERFGFTAGTIADVGAGTGILTKLFLDAGYTVYAVEPNEPMLAKATVLLNDHPGFTAMPGTAENTTLANNSVDAVMAGQAFHWFNAEKSRTEFMRILKPHGLVVLVWNERRIDSPFEQEYEVLINRYGNDYVQVKHRNIEQDDIAAFFAPMAMDLATFNNQQVFNFEGLKGRLLSSSYVPLQGEPKHDEMIAGLKALFDKYQQAGAITISYDTRVYAGRW</sequence>
<accession>A0A1V9FZJ1</accession>
<evidence type="ECO:0000313" key="6">
    <source>
        <dbReference type="Proteomes" id="UP000192796"/>
    </source>
</evidence>
<dbReference type="STRING" id="1703345.A3860_22685"/>
<comment type="similarity">
    <text evidence="1">Belongs to the methyltransferase superfamily.</text>
</comment>
<evidence type="ECO:0000256" key="2">
    <source>
        <dbReference type="ARBA" id="ARBA00022603"/>
    </source>
</evidence>
<dbReference type="CDD" id="cd02440">
    <property type="entry name" value="AdoMet_MTases"/>
    <property type="match status" value="1"/>
</dbReference>
<organism evidence="5 6">
    <name type="scientific">Niastella vici</name>
    <dbReference type="NCBI Taxonomy" id="1703345"/>
    <lineage>
        <taxon>Bacteria</taxon>
        <taxon>Pseudomonadati</taxon>
        <taxon>Bacteroidota</taxon>
        <taxon>Chitinophagia</taxon>
        <taxon>Chitinophagales</taxon>
        <taxon>Chitinophagaceae</taxon>
        <taxon>Niastella</taxon>
    </lineage>
</organism>
<dbReference type="InterPro" id="IPR013216">
    <property type="entry name" value="Methyltransf_11"/>
</dbReference>
<dbReference type="PANTHER" id="PTHR44942">
    <property type="entry name" value="METHYLTRANSF_11 DOMAIN-CONTAINING PROTEIN"/>
    <property type="match status" value="1"/>
</dbReference>
<proteinExistence type="inferred from homology"/>
<dbReference type="RefSeq" id="WP_081147410.1">
    <property type="nucleotide sequence ID" value="NZ_LVYD01000044.1"/>
</dbReference>
<dbReference type="Proteomes" id="UP000192796">
    <property type="component" value="Unassembled WGS sequence"/>
</dbReference>
<keyword evidence="6" id="KW-1185">Reference proteome</keyword>
<dbReference type="AlphaFoldDB" id="A0A1V9FZJ1"/>
<evidence type="ECO:0000259" key="4">
    <source>
        <dbReference type="Pfam" id="PF08241"/>
    </source>
</evidence>
<dbReference type="SUPFAM" id="SSF53335">
    <property type="entry name" value="S-adenosyl-L-methionine-dependent methyltransferases"/>
    <property type="match status" value="1"/>
</dbReference>
<feature type="domain" description="Methyltransferase type 11" evidence="4">
    <location>
        <begin position="42"/>
        <end position="133"/>
    </location>
</feature>
<evidence type="ECO:0000256" key="3">
    <source>
        <dbReference type="ARBA" id="ARBA00022679"/>
    </source>
</evidence>